<keyword evidence="1" id="KW-0808">Transferase</keyword>
<keyword evidence="2" id="KW-1185">Reference proteome</keyword>
<evidence type="ECO:0000313" key="2">
    <source>
        <dbReference type="Proteomes" id="UP000294564"/>
    </source>
</evidence>
<gene>
    <name evidence="1" type="ORF">EV195_10176</name>
</gene>
<dbReference type="RefSeq" id="WP_132791302.1">
    <property type="nucleotide sequence ID" value="NZ_SLXM01000001.1"/>
</dbReference>
<dbReference type="AlphaFoldDB" id="A0A4R2P0B4"/>
<accession>A0A4R2P0B4</accession>
<sequence length="181" mass="21094">MSLTVREIEVRDIDLLLDYWYNSSSEHFLKMGADSSKLPSRNDFYNALVEQINSPVTEKKSYALIWEEDGVPIDHSNVNSIVFGKEAYMHLHVWNTNNRKKGSGSILVKKSLPFYFEKLQLETLFCQPYALNPAPNKTLQNVGFEFVKKYTTIPGSLNFEQEVNLWKMTRERFLLSKFNLE</sequence>
<evidence type="ECO:0000313" key="1">
    <source>
        <dbReference type="EMBL" id="TCP27917.1"/>
    </source>
</evidence>
<dbReference type="EMBL" id="SLXM01000001">
    <property type="protein sequence ID" value="TCP27917.1"/>
    <property type="molecule type" value="Genomic_DNA"/>
</dbReference>
<reference evidence="1 2" key="1">
    <citation type="submission" date="2019-03" db="EMBL/GenBank/DDBJ databases">
        <title>Genomic Encyclopedia of Type Strains, Phase IV (KMG-IV): sequencing the most valuable type-strain genomes for metagenomic binning, comparative biology and taxonomic classification.</title>
        <authorList>
            <person name="Goeker M."/>
        </authorList>
    </citation>
    <scope>NUCLEOTIDE SEQUENCE [LARGE SCALE GENOMIC DNA]</scope>
    <source>
        <strain evidence="1 2">DSM 14836</strain>
    </source>
</reference>
<name>A0A4R2P0B4_9FLAO</name>
<organism evidence="1 2">
    <name type="scientific">Tenacibaculum skagerrakense</name>
    <dbReference type="NCBI Taxonomy" id="186571"/>
    <lineage>
        <taxon>Bacteria</taxon>
        <taxon>Pseudomonadati</taxon>
        <taxon>Bacteroidota</taxon>
        <taxon>Flavobacteriia</taxon>
        <taxon>Flavobacteriales</taxon>
        <taxon>Flavobacteriaceae</taxon>
        <taxon>Tenacibaculum</taxon>
    </lineage>
</organism>
<dbReference type="GO" id="GO:0016740">
    <property type="term" value="F:transferase activity"/>
    <property type="evidence" value="ECO:0007669"/>
    <property type="project" value="UniProtKB-KW"/>
</dbReference>
<comment type="caution">
    <text evidence="1">The sequence shown here is derived from an EMBL/GenBank/DDBJ whole genome shotgun (WGS) entry which is preliminary data.</text>
</comment>
<proteinExistence type="predicted"/>
<dbReference type="Gene3D" id="3.40.630.30">
    <property type="match status" value="1"/>
</dbReference>
<dbReference type="OrthoDB" id="8221510at2"/>
<dbReference type="SUPFAM" id="SSF55729">
    <property type="entry name" value="Acyl-CoA N-acyltransferases (Nat)"/>
    <property type="match status" value="1"/>
</dbReference>
<protein>
    <submittedName>
        <fullName evidence="1">RimJ/RimL family protein N-acetyltransferase</fullName>
    </submittedName>
</protein>
<dbReference type="InterPro" id="IPR016181">
    <property type="entry name" value="Acyl_CoA_acyltransferase"/>
</dbReference>
<dbReference type="Proteomes" id="UP000294564">
    <property type="component" value="Unassembled WGS sequence"/>
</dbReference>